<organism evidence="1 2">
    <name type="scientific">Peronosclerospora sorghi</name>
    <dbReference type="NCBI Taxonomy" id="230839"/>
    <lineage>
        <taxon>Eukaryota</taxon>
        <taxon>Sar</taxon>
        <taxon>Stramenopiles</taxon>
        <taxon>Oomycota</taxon>
        <taxon>Peronosporomycetes</taxon>
        <taxon>Peronosporales</taxon>
        <taxon>Peronosporaceae</taxon>
        <taxon>Peronosclerospora</taxon>
    </lineage>
</organism>
<gene>
    <name evidence="1" type="ORF">PsorP6_004504</name>
</gene>
<evidence type="ECO:0000313" key="1">
    <source>
        <dbReference type="EMBL" id="KAI9906654.1"/>
    </source>
</evidence>
<keyword evidence="2" id="KW-1185">Reference proteome</keyword>
<sequence>MSVHLLHYFPFKYAVRKLHAMEITEIMHNSATNAWMYVLHVQRGNTSIYFSPRGPILKTDLVMNMSSLVQAASSDTTSIMGDALTPLSSDGLMTLILADDPALWDERRQVLTQMVVDILKHPVARDMPDVL</sequence>
<proteinExistence type="predicted"/>
<dbReference type="EMBL" id="CM047587">
    <property type="protein sequence ID" value="KAI9906654.1"/>
    <property type="molecule type" value="Genomic_DNA"/>
</dbReference>
<reference evidence="1 2" key="1">
    <citation type="journal article" date="2022" name="bioRxiv">
        <title>The genome of the oomycete Peronosclerospora sorghi, a cosmopolitan pathogen of maize and sorghum, is inflated with dispersed pseudogenes.</title>
        <authorList>
            <person name="Fletcher K."/>
            <person name="Martin F."/>
            <person name="Isakeit T."/>
            <person name="Cavanaugh K."/>
            <person name="Magill C."/>
            <person name="Michelmore R."/>
        </authorList>
    </citation>
    <scope>NUCLEOTIDE SEQUENCE [LARGE SCALE GENOMIC DNA]</scope>
    <source>
        <strain evidence="1">P6</strain>
    </source>
</reference>
<accession>A0ACC0VJN1</accession>
<dbReference type="Proteomes" id="UP001163321">
    <property type="component" value="Chromosome 8"/>
</dbReference>
<name>A0ACC0VJN1_9STRA</name>
<comment type="caution">
    <text evidence="1">The sequence shown here is derived from an EMBL/GenBank/DDBJ whole genome shotgun (WGS) entry which is preliminary data.</text>
</comment>
<evidence type="ECO:0000313" key="2">
    <source>
        <dbReference type="Proteomes" id="UP001163321"/>
    </source>
</evidence>
<protein>
    <submittedName>
        <fullName evidence="1">Uncharacterized protein</fullName>
    </submittedName>
</protein>